<dbReference type="PANTHER" id="PTHR30489:SF0">
    <property type="entry name" value="LIPOPROTEIN-RELEASING SYSTEM TRANSMEMBRANE PROTEIN LOLE"/>
    <property type="match status" value="1"/>
</dbReference>
<dbReference type="Proteomes" id="UP000547614">
    <property type="component" value="Unassembled WGS sequence"/>
</dbReference>
<evidence type="ECO:0000256" key="4">
    <source>
        <dbReference type="ARBA" id="ARBA00022692"/>
    </source>
</evidence>
<comment type="caution">
    <text evidence="9">The sequence shown here is derived from an EMBL/GenBank/DDBJ whole genome shotgun (WGS) entry which is preliminary data.</text>
</comment>
<evidence type="ECO:0000256" key="5">
    <source>
        <dbReference type="ARBA" id="ARBA00022989"/>
    </source>
</evidence>
<keyword evidence="5 7" id="KW-1133">Transmembrane helix</keyword>
<comment type="similarity">
    <text evidence="2">Belongs to the ABC-4 integral membrane protein family. LolC/E subfamily.</text>
</comment>
<feature type="transmembrane region" description="Helical" evidence="7">
    <location>
        <begin position="482"/>
        <end position="506"/>
    </location>
</feature>
<sequence length="612" mass="65081">MTRHVSNLAMLVPRLAAAQLRSDWILTLCLVIALAAVIAPLLVLMGLKQGTIETLRERLVEDPVFREIRPAQTREYAPEWFDALARRPGVEFLTPTILPLSSVLQVLPDAGKKAVVHDLVPTGPGDPLLLENGGRIPGDGEVVLSSDAARQLNVTQGQALSVRVTRARGGVSEVVEEELEVVSVLGARAGQLARLYAPLDYVLDVEAYKEGFAAPERGWPGSTPEPHLSYDGALLFLERSLSPVERTGLVINTGIVHLTDASATRVEAMIGRALPAELTAYRLSTPGATLRPSQLRALDQKLRGRQRVLLPFVSELALKGADGQPLTLLGRSLSEKEADFLGLEPVPWGAATGEAPTGERLRAFLAPASATPPGDLEVTLEGAVPLVLVLEPAGKATGELPVVSLELLAALRTGMERPLTLSADGQALEMARGGYRGFRLYADSIDSVPDLVQALEAQGIEVIAEAEAILRIQVLDAGLERLFRLIALLGISGGTAVLIASLYAAVERLRRDLGVLRLLGLARRHVFFFPVVQGVLIASMGLGASLAAYLGLATAINRSFADALLPGERFCTLSAPQVLLAVAATLLLAGMASLIAAWRATSIDPAEAIRDH</sequence>
<evidence type="ECO:0000313" key="9">
    <source>
        <dbReference type="EMBL" id="MBB3192401.1"/>
    </source>
</evidence>
<evidence type="ECO:0000256" key="1">
    <source>
        <dbReference type="ARBA" id="ARBA00004651"/>
    </source>
</evidence>
<name>A0A839VB90_9GAMM</name>
<keyword evidence="6 7" id="KW-0472">Membrane</keyword>
<gene>
    <name evidence="9" type="ORF">FHR94_003689</name>
</gene>
<evidence type="ECO:0000259" key="8">
    <source>
        <dbReference type="Pfam" id="PF02687"/>
    </source>
</evidence>
<organism evidence="9 10">
    <name type="scientific">Halomonas cerina</name>
    <dbReference type="NCBI Taxonomy" id="447424"/>
    <lineage>
        <taxon>Bacteria</taxon>
        <taxon>Pseudomonadati</taxon>
        <taxon>Pseudomonadota</taxon>
        <taxon>Gammaproteobacteria</taxon>
        <taxon>Oceanospirillales</taxon>
        <taxon>Halomonadaceae</taxon>
        <taxon>Halomonas</taxon>
    </lineage>
</organism>
<dbReference type="GO" id="GO:0044874">
    <property type="term" value="P:lipoprotein localization to outer membrane"/>
    <property type="evidence" value="ECO:0007669"/>
    <property type="project" value="TreeGrafter"/>
</dbReference>
<evidence type="ECO:0000313" key="10">
    <source>
        <dbReference type="Proteomes" id="UP000547614"/>
    </source>
</evidence>
<evidence type="ECO:0000256" key="3">
    <source>
        <dbReference type="ARBA" id="ARBA00022475"/>
    </source>
</evidence>
<keyword evidence="3" id="KW-1003">Cell membrane</keyword>
<reference evidence="9 10" key="1">
    <citation type="submission" date="2020-08" db="EMBL/GenBank/DDBJ databases">
        <title>Genomic Encyclopedia of Type Strains, Phase III (KMG-III): the genomes of soil and plant-associated and newly described type strains.</title>
        <authorList>
            <person name="Whitman W."/>
        </authorList>
    </citation>
    <scope>NUCLEOTIDE SEQUENCE [LARGE SCALE GENOMIC DNA]</scope>
    <source>
        <strain evidence="9 10">CECT 7282</strain>
    </source>
</reference>
<dbReference type="InterPro" id="IPR051447">
    <property type="entry name" value="Lipoprotein-release_system"/>
</dbReference>
<comment type="subcellular location">
    <subcellularLocation>
        <location evidence="1">Cell membrane</location>
        <topology evidence="1">Multi-pass membrane protein</topology>
    </subcellularLocation>
</comment>
<evidence type="ECO:0000256" key="2">
    <source>
        <dbReference type="ARBA" id="ARBA00005236"/>
    </source>
</evidence>
<dbReference type="Pfam" id="PF02687">
    <property type="entry name" value="FtsX"/>
    <property type="match status" value="1"/>
</dbReference>
<dbReference type="PANTHER" id="PTHR30489">
    <property type="entry name" value="LIPOPROTEIN-RELEASING SYSTEM TRANSMEMBRANE PROTEIN LOLE"/>
    <property type="match status" value="1"/>
</dbReference>
<feature type="transmembrane region" description="Helical" evidence="7">
    <location>
        <begin position="24"/>
        <end position="47"/>
    </location>
</feature>
<feature type="domain" description="ABC3 transporter permease C-terminal" evidence="8">
    <location>
        <begin position="485"/>
        <end position="605"/>
    </location>
</feature>
<accession>A0A839VB90</accession>
<protein>
    <submittedName>
        <fullName evidence="9">Putative ABC transport system permease protein</fullName>
    </submittedName>
</protein>
<dbReference type="EMBL" id="JACHXP010000028">
    <property type="protein sequence ID" value="MBB3192401.1"/>
    <property type="molecule type" value="Genomic_DNA"/>
</dbReference>
<proteinExistence type="inferred from homology"/>
<evidence type="ECO:0000256" key="6">
    <source>
        <dbReference type="ARBA" id="ARBA00023136"/>
    </source>
</evidence>
<keyword evidence="4 7" id="KW-0812">Transmembrane</keyword>
<dbReference type="InterPro" id="IPR003838">
    <property type="entry name" value="ABC3_permease_C"/>
</dbReference>
<dbReference type="RefSeq" id="WP_183327985.1">
    <property type="nucleotide sequence ID" value="NZ_JACHXP010000028.1"/>
</dbReference>
<evidence type="ECO:0000256" key="7">
    <source>
        <dbReference type="SAM" id="Phobius"/>
    </source>
</evidence>
<dbReference type="AlphaFoldDB" id="A0A839VB90"/>
<keyword evidence="10" id="KW-1185">Reference proteome</keyword>
<dbReference type="GO" id="GO:0098797">
    <property type="term" value="C:plasma membrane protein complex"/>
    <property type="evidence" value="ECO:0007669"/>
    <property type="project" value="TreeGrafter"/>
</dbReference>
<feature type="transmembrane region" description="Helical" evidence="7">
    <location>
        <begin position="527"/>
        <end position="556"/>
    </location>
</feature>
<feature type="transmembrane region" description="Helical" evidence="7">
    <location>
        <begin position="576"/>
        <end position="598"/>
    </location>
</feature>